<dbReference type="STRING" id="94128.A0A2A3EFM5"/>
<dbReference type="EMBL" id="KZ288258">
    <property type="protein sequence ID" value="PBC30518.1"/>
    <property type="molecule type" value="Genomic_DNA"/>
</dbReference>
<evidence type="ECO:0000313" key="1">
    <source>
        <dbReference type="EMBL" id="PBC30518.1"/>
    </source>
</evidence>
<dbReference type="Proteomes" id="UP000242457">
    <property type="component" value="Unassembled WGS sequence"/>
</dbReference>
<dbReference type="AlphaFoldDB" id="A0A2A3EFM5"/>
<gene>
    <name evidence="1" type="ORF">APICC_09333</name>
</gene>
<name>A0A2A3EFM5_APICC</name>
<proteinExistence type="predicted"/>
<keyword evidence="2" id="KW-1185">Reference proteome</keyword>
<evidence type="ECO:0000313" key="2">
    <source>
        <dbReference type="Proteomes" id="UP000242457"/>
    </source>
</evidence>
<reference evidence="1 2" key="1">
    <citation type="submission" date="2014-07" db="EMBL/GenBank/DDBJ databases">
        <title>Genomic and transcriptomic analysis on Apis cerana provide comprehensive insights into honey bee biology.</title>
        <authorList>
            <person name="Diao Q."/>
            <person name="Sun L."/>
            <person name="Zheng H."/>
            <person name="Zheng H."/>
            <person name="Xu S."/>
            <person name="Wang S."/>
            <person name="Zeng Z."/>
            <person name="Hu F."/>
            <person name="Su S."/>
            <person name="Wu J."/>
        </authorList>
    </citation>
    <scope>NUCLEOTIDE SEQUENCE [LARGE SCALE GENOMIC DNA]</scope>
    <source>
        <tissue evidence="1">Pupae without intestine</tissue>
    </source>
</reference>
<organism evidence="1 2">
    <name type="scientific">Apis cerana cerana</name>
    <name type="common">Oriental honeybee</name>
    <dbReference type="NCBI Taxonomy" id="94128"/>
    <lineage>
        <taxon>Eukaryota</taxon>
        <taxon>Metazoa</taxon>
        <taxon>Ecdysozoa</taxon>
        <taxon>Arthropoda</taxon>
        <taxon>Hexapoda</taxon>
        <taxon>Insecta</taxon>
        <taxon>Pterygota</taxon>
        <taxon>Neoptera</taxon>
        <taxon>Endopterygota</taxon>
        <taxon>Hymenoptera</taxon>
        <taxon>Apocrita</taxon>
        <taxon>Aculeata</taxon>
        <taxon>Apoidea</taxon>
        <taxon>Anthophila</taxon>
        <taxon>Apidae</taxon>
        <taxon>Apis</taxon>
    </lineage>
</organism>
<dbReference type="OrthoDB" id="10029128at2759"/>
<sequence>MNFTWYTYSCIQYVGLPSPSNSLDDGSPQARLYLANTSRQNLETIVEAIRHLEGDHLFSDEPAQDVPLALTNKQTAITSSKTSTTPGASPAARLKHWEQLPPQLPPPLQRSSQIRISRIFHFSTESQIRHLKFEIHVSVPCVPESSTSKIRSDRLTIYLSSKLNIEVSKMRSKFDLDS</sequence>
<protein>
    <submittedName>
        <fullName evidence="1">Uncharacterized protein</fullName>
    </submittedName>
</protein>
<accession>A0A2A3EFM5</accession>